<proteinExistence type="predicted"/>
<feature type="transmembrane region" description="Helical" evidence="1">
    <location>
        <begin position="7"/>
        <end position="26"/>
    </location>
</feature>
<comment type="caution">
    <text evidence="2">The sequence shown here is derived from an EMBL/GenBank/DDBJ whole genome shotgun (WGS) entry which is preliminary data.</text>
</comment>
<dbReference type="Pfam" id="PF05751">
    <property type="entry name" value="FixH"/>
    <property type="match status" value="1"/>
</dbReference>
<sequence length="143" mass="16588">MNWGTKIILSMIAFMLFIVSMVVYMFKVNDDDALVEKDYYEKGINYDQEYDAQKNTLDDNFVPKIEITSTQIIIQLKEAASNYKLKILRPSAAREDINQEGTPVGDHNIILIDKTKMSPGLWLLSLEWKSNDKPYLYKKDITL</sequence>
<organism evidence="2 3">
    <name type="scientific">Pedobacter montanisoli</name>
    <dbReference type="NCBI Taxonomy" id="2923277"/>
    <lineage>
        <taxon>Bacteria</taxon>
        <taxon>Pseudomonadati</taxon>
        <taxon>Bacteroidota</taxon>
        <taxon>Sphingobacteriia</taxon>
        <taxon>Sphingobacteriales</taxon>
        <taxon>Sphingobacteriaceae</taxon>
        <taxon>Pedobacter</taxon>
    </lineage>
</organism>
<keyword evidence="3" id="KW-1185">Reference proteome</keyword>
<reference evidence="2" key="1">
    <citation type="submission" date="2022-03" db="EMBL/GenBank/DDBJ databases">
        <authorList>
            <person name="Woo C.Y."/>
        </authorList>
    </citation>
    <scope>NUCLEOTIDE SEQUENCE</scope>
    <source>
        <strain evidence="2">CYS-01</strain>
    </source>
</reference>
<evidence type="ECO:0000313" key="3">
    <source>
        <dbReference type="Proteomes" id="UP001165460"/>
    </source>
</evidence>
<keyword evidence="1" id="KW-0812">Transmembrane</keyword>
<keyword evidence="1" id="KW-1133">Transmembrane helix</keyword>
<dbReference type="EMBL" id="JALGBH010000002">
    <property type="protein sequence ID" value="MCJ0743738.1"/>
    <property type="molecule type" value="Genomic_DNA"/>
</dbReference>
<dbReference type="RefSeq" id="WP_243363027.1">
    <property type="nucleotide sequence ID" value="NZ_JALGBH010000002.1"/>
</dbReference>
<gene>
    <name evidence="2" type="ORF">MMF97_13540</name>
</gene>
<keyword evidence="1" id="KW-0472">Membrane</keyword>
<dbReference type="Proteomes" id="UP001165460">
    <property type="component" value="Unassembled WGS sequence"/>
</dbReference>
<accession>A0ABS9ZZK1</accession>
<name>A0ABS9ZZK1_9SPHI</name>
<evidence type="ECO:0000313" key="2">
    <source>
        <dbReference type="EMBL" id="MCJ0743738.1"/>
    </source>
</evidence>
<protein>
    <submittedName>
        <fullName evidence="2">FixH family protein</fullName>
    </submittedName>
</protein>
<evidence type="ECO:0000256" key="1">
    <source>
        <dbReference type="SAM" id="Phobius"/>
    </source>
</evidence>
<dbReference type="InterPro" id="IPR008620">
    <property type="entry name" value="FixH"/>
</dbReference>